<dbReference type="CDD" id="cd07149">
    <property type="entry name" value="ALDH_y4uC"/>
    <property type="match status" value="1"/>
</dbReference>
<evidence type="ECO:0000256" key="1">
    <source>
        <dbReference type="ARBA" id="ARBA00009986"/>
    </source>
</evidence>
<accession>A0A841TEC0</accession>
<evidence type="ECO:0000313" key="5">
    <source>
        <dbReference type="Proteomes" id="UP000574133"/>
    </source>
</evidence>
<sequence>MTIKHYALPIGGELMETGAALDVYDKYRGRVIATVAVADRRTVDLAVAAASRAFETIRLSPYERFSILKRTSELLLREKKALAELITAETGKPIADSLTEVERTAQTVEISAEEAKRIHGEGVPVESAPGAENRMAFTIRVPIGVVCAITPFNVPLNLAAHKIAPALAAGNAVVVKPASATPLSAIRLAQLMEEAGLPKGLLNVVVGSGETVGSWLAQDPRIGLYTFTGSPEVGRRLKQDTGLRNVLLELGSNSAVIVHEDADLELAADLCAAKSFANAGQVCISVQRIYVHDRVWEPFVGLLAEKTKALIAGDPYDASTQVGPMISEKEAIRAERWIKEAESAGATIECGGIRNGSVLQPTILTGVDDAMKVVCEEIFAPVVGLMKYRDLDGCIAAVNRSRYGLQAGIFTRNAEAAFRAARELRVGGVIINDASQFRADQMPYGGVKESGWGKEGPKYAIREMTEERIVVWNLGT</sequence>
<dbReference type="InterPro" id="IPR016162">
    <property type="entry name" value="Ald_DH_N"/>
</dbReference>
<dbReference type="InterPro" id="IPR016163">
    <property type="entry name" value="Ald_DH_C"/>
</dbReference>
<name>A0A841TEC0_9BACL</name>
<dbReference type="Pfam" id="PF00171">
    <property type="entry name" value="Aldedh"/>
    <property type="match status" value="1"/>
</dbReference>
<dbReference type="RefSeq" id="WP_185179670.1">
    <property type="nucleotide sequence ID" value="NZ_CBCSEP010000009.1"/>
</dbReference>
<dbReference type="EMBL" id="JACJVN010000055">
    <property type="protein sequence ID" value="MBB6678405.1"/>
    <property type="molecule type" value="Genomic_DNA"/>
</dbReference>
<dbReference type="PANTHER" id="PTHR42991">
    <property type="entry name" value="ALDEHYDE DEHYDROGENASE"/>
    <property type="match status" value="1"/>
</dbReference>
<dbReference type="InterPro" id="IPR051020">
    <property type="entry name" value="ALDH-related_metabolic_enz"/>
</dbReference>
<dbReference type="AlphaFoldDB" id="A0A841TEC0"/>
<dbReference type="Proteomes" id="UP000574133">
    <property type="component" value="Unassembled WGS sequence"/>
</dbReference>
<evidence type="ECO:0000256" key="2">
    <source>
        <dbReference type="ARBA" id="ARBA00023002"/>
    </source>
</evidence>
<evidence type="ECO:0000259" key="3">
    <source>
        <dbReference type="Pfam" id="PF00171"/>
    </source>
</evidence>
<dbReference type="Gene3D" id="3.40.309.10">
    <property type="entry name" value="Aldehyde Dehydrogenase, Chain A, domain 2"/>
    <property type="match status" value="1"/>
</dbReference>
<gene>
    <name evidence="4" type="ORF">H4Q31_13945</name>
</gene>
<feature type="domain" description="Aldehyde dehydrogenase" evidence="3">
    <location>
        <begin position="19"/>
        <end position="469"/>
    </location>
</feature>
<comment type="caution">
    <text evidence="4">The sequence shown here is derived from an EMBL/GenBank/DDBJ whole genome shotgun (WGS) entry which is preliminary data.</text>
</comment>
<evidence type="ECO:0000313" key="4">
    <source>
        <dbReference type="EMBL" id="MBB6678405.1"/>
    </source>
</evidence>
<dbReference type="PANTHER" id="PTHR42991:SF1">
    <property type="entry name" value="ALDEHYDE DEHYDROGENASE"/>
    <property type="match status" value="1"/>
</dbReference>
<protein>
    <submittedName>
        <fullName evidence="4">Aldehyde dehydrogenase family protein</fullName>
    </submittedName>
</protein>
<dbReference type="InterPro" id="IPR016161">
    <property type="entry name" value="Ald_DH/histidinol_DH"/>
</dbReference>
<dbReference type="FunFam" id="3.40.605.10:FF:000007">
    <property type="entry name" value="NAD/NADP-dependent betaine aldehyde dehydrogenase"/>
    <property type="match status" value="1"/>
</dbReference>
<comment type="similarity">
    <text evidence="1">Belongs to the aldehyde dehydrogenase family.</text>
</comment>
<keyword evidence="5" id="KW-1185">Reference proteome</keyword>
<dbReference type="InterPro" id="IPR015590">
    <property type="entry name" value="Aldehyde_DH_dom"/>
</dbReference>
<keyword evidence="2" id="KW-0560">Oxidoreductase</keyword>
<reference evidence="4 5" key="1">
    <citation type="submission" date="2020-08" db="EMBL/GenBank/DDBJ databases">
        <title>Cohnella phylogeny.</title>
        <authorList>
            <person name="Dunlap C."/>
        </authorList>
    </citation>
    <scope>NUCLEOTIDE SEQUENCE [LARGE SCALE GENOMIC DNA]</scope>
    <source>
        <strain evidence="4 5">DSM 103658</strain>
    </source>
</reference>
<organism evidence="4 5">
    <name type="scientific">Cohnella lubricantis</name>
    <dbReference type="NCBI Taxonomy" id="2163172"/>
    <lineage>
        <taxon>Bacteria</taxon>
        <taxon>Bacillati</taxon>
        <taxon>Bacillota</taxon>
        <taxon>Bacilli</taxon>
        <taxon>Bacillales</taxon>
        <taxon>Paenibacillaceae</taxon>
        <taxon>Cohnella</taxon>
    </lineage>
</organism>
<dbReference type="GO" id="GO:0008911">
    <property type="term" value="F:lactaldehyde dehydrogenase (NAD+) activity"/>
    <property type="evidence" value="ECO:0007669"/>
    <property type="project" value="TreeGrafter"/>
</dbReference>
<dbReference type="Gene3D" id="3.40.605.10">
    <property type="entry name" value="Aldehyde Dehydrogenase, Chain A, domain 1"/>
    <property type="match status" value="1"/>
</dbReference>
<proteinExistence type="inferred from homology"/>
<dbReference type="SUPFAM" id="SSF53720">
    <property type="entry name" value="ALDH-like"/>
    <property type="match status" value="1"/>
</dbReference>